<dbReference type="PANTHER" id="PTHR33973:SF4">
    <property type="entry name" value="OS07G0153300 PROTEIN"/>
    <property type="match status" value="1"/>
</dbReference>
<dbReference type="AlphaFoldDB" id="A0A1I0URR6"/>
<dbReference type="Pfam" id="PF07103">
    <property type="entry name" value="DUF1365"/>
    <property type="match status" value="1"/>
</dbReference>
<dbReference type="InterPro" id="IPR010775">
    <property type="entry name" value="DUF1365"/>
</dbReference>
<dbReference type="STRING" id="319939.SAMN05216263_12346"/>
<evidence type="ECO:0000313" key="1">
    <source>
        <dbReference type="EMBL" id="BBT18760.1"/>
    </source>
</evidence>
<dbReference type="Proteomes" id="UP000515591">
    <property type="component" value="Chromosome"/>
</dbReference>
<proteinExistence type="predicted"/>
<gene>
    <name evidence="1" type="ORF">WP8S17C03_48090</name>
</gene>
<organism evidence="1 2">
    <name type="scientific">Metapseudomonas otitidis</name>
    <dbReference type="NCBI Taxonomy" id="319939"/>
    <lineage>
        <taxon>Bacteria</taxon>
        <taxon>Pseudomonadati</taxon>
        <taxon>Pseudomonadota</taxon>
        <taxon>Gammaproteobacteria</taxon>
        <taxon>Pseudomonadales</taxon>
        <taxon>Pseudomonadaceae</taxon>
        <taxon>Metapseudomonas</taxon>
    </lineage>
</organism>
<protein>
    <submittedName>
        <fullName evidence="1">DUF1365 domain-containing protein</fullName>
    </submittedName>
</protein>
<accession>A0A1I0URR6</accession>
<evidence type="ECO:0000313" key="2">
    <source>
        <dbReference type="Proteomes" id="UP000515591"/>
    </source>
</evidence>
<dbReference type="RefSeq" id="WP_044404488.1">
    <property type="nucleotide sequence ID" value="NZ_AP022213.1"/>
</dbReference>
<sequence>MNSALYSGWVQHRRHSPRAHAFRYRIGLLYLDLDEREAVLGLSPLAGSGRFAPFSFRERDYLCAYTANGQPLAEAARQLVAEALGERPEGPVCLLTQVRSWGLAFNPASFYYCHHADGRLAAILCEVTNTPWRERYHYVVPAQGDGAQRIQVDKAFHVSPFMPRDMTYRMAFTPVSQRLGVHIENWREGQRAFDATLDLTREPLDRGSLHRYLARFPWMTAKTGLAIYWQALRLLIKRTPIFNHQVAADAYRVAVPLSQEHDHEKP</sequence>
<dbReference type="PANTHER" id="PTHR33973">
    <property type="entry name" value="OS07G0153300 PROTEIN"/>
    <property type="match status" value="1"/>
</dbReference>
<dbReference type="EMBL" id="AP022213">
    <property type="protein sequence ID" value="BBT18760.1"/>
    <property type="molecule type" value="Genomic_DNA"/>
</dbReference>
<name>A0A1I0URR6_9GAMM</name>
<reference evidence="1 2" key="1">
    <citation type="submission" date="2019-12" db="EMBL/GenBank/DDBJ databases">
        <title>complete genome sequences of Pseudomonas otitidis str. WP8-S17-CRE-03 isolated from wastewater treatment plant effluent.</title>
        <authorList>
            <person name="Sekizuka T."/>
            <person name="Itokawa K."/>
            <person name="Yatsu K."/>
            <person name="Inamine Y."/>
            <person name="Kuroda M."/>
        </authorList>
    </citation>
    <scope>NUCLEOTIDE SEQUENCE [LARGE SCALE GENOMIC DNA]</scope>
    <source>
        <strain evidence="1 2">WP8-S17-CRE-03</strain>
    </source>
</reference>